<dbReference type="RefSeq" id="WP_120487874.1">
    <property type="nucleotide sequence ID" value="NZ_CBCPKC010000002.1"/>
</dbReference>
<protein>
    <recommendedName>
        <fullName evidence="7">Glycosyl transferase family 1 domain-containing protein</fullName>
    </recommendedName>
</protein>
<proteinExistence type="inferred from homology"/>
<dbReference type="InterPro" id="IPR007554">
    <property type="entry name" value="Glycerophosphate_synth"/>
</dbReference>
<dbReference type="PANTHER" id="PTHR37316">
    <property type="entry name" value="TEICHOIC ACID GLYCEROL-PHOSPHATE PRIMASE"/>
    <property type="match status" value="1"/>
</dbReference>
<evidence type="ECO:0000256" key="2">
    <source>
        <dbReference type="ARBA" id="ARBA00010488"/>
    </source>
</evidence>
<keyword evidence="6" id="KW-0472">Membrane</keyword>
<keyword evidence="3" id="KW-1003">Cell membrane</keyword>
<dbReference type="InterPro" id="IPR043148">
    <property type="entry name" value="TagF_C"/>
</dbReference>
<feature type="domain" description="Glycosyl transferase family 1" evidence="7">
    <location>
        <begin position="173"/>
        <end position="276"/>
    </location>
</feature>
<dbReference type="Proteomes" id="UP000270190">
    <property type="component" value="Unassembled WGS sequence"/>
</dbReference>
<name>A0A2X0S7Q0_BROTH</name>
<evidence type="ECO:0000256" key="3">
    <source>
        <dbReference type="ARBA" id="ARBA00022475"/>
    </source>
</evidence>
<dbReference type="Pfam" id="PF04464">
    <property type="entry name" value="Glyphos_transf"/>
    <property type="match status" value="1"/>
</dbReference>
<gene>
    <name evidence="8" type="ORF">BTBSAS_30010</name>
</gene>
<dbReference type="AlphaFoldDB" id="A0A2X0S7Q0"/>
<keyword evidence="4" id="KW-0808">Transferase</keyword>
<accession>A0A2X0S7Q0</accession>
<dbReference type="Gene3D" id="3.40.50.12580">
    <property type="match status" value="1"/>
</dbReference>
<dbReference type="Gene3D" id="3.40.50.11820">
    <property type="match status" value="1"/>
</dbReference>
<dbReference type="Gene3D" id="3.40.50.2000">
    <property type="entry name" value="Glycogen Phosphorylase B"/>
    <property type="match status" value="1"/>
</dbReference>
<dbReference type="GO" id="GO:0019350">
    <property type="term" value="P:teichoic acid biosynthetic process"/>
    <property type="evidence" value="ECO:0007669"/>
    <property type="project" value="UniProtKB-KW"/>
</dbReference>
<dbReference type="GO" id="GO:0047355">
    <property type="term" value="F:CDP-glycerol glycerophosphotransferase activity"/>
    <property type="evidence" value="ECO:0007669"/>
    <property type="project" value="InterPro"/>
</dbReference>
<dbReference type="InterPro" id="IPR051612">
    <property type="entry name" value="Teichoic_Acid_Biosynth"/>
</dbReference>
<comment type="similarity">
    <text evidence="2">Belongs to the CDP-glycerol glycerophosphotransferase family.</text>
</comment>
<evidence type="ECO:0000256" key="5">
    <source>
        <dbReference type="ARBA" id="ARBA00022944"/>
    </source>
</evidence>
<evidence type="ECO:0000256" key="6">
    <source>
        <dbReference type="ARBA" id="ARBA00023136"/>
    </source>
</evidence>
<evidence type="ECO:0000259" key="7">
    <source>
        <dbReference type="Pfam" id="PF00534"/>
    </source>
</evidence>
<sequence>MSDKVIGIIGYNLFASGGTSRSNKNLIKEFLNGGHEVVFFNNEPFNNIDSTRLSIEEDILDRKISFKEISEINCDFRITTFIITRESMFVYAKSIRYIFPNSIIVGEIHAPLALIKETTDLSLDYIDCVRVSTPGIAREFELRYQFANVFSLNVSLNHISTKIEDVDSITNNLVVYSRFEDDVKDISYAIKLLHYVVNILKKYSITLYINGYGPSEKLYKKLIDYYSLQKNVYINKGLPDEYTYLSTSRFETFGYSIIESLSNGHKVISYNGEDNVIKDLYSNMSGIGWIDKDLTKDAHYIISFLEHSITEKDYRADMLLIRKLFSLEKYSEIYFEKVQDAILKARNESLKKGTLLPEEFKVINISDKIKKYKGLRKKITKLPYLAKIINHPSVLKAIKKIILKNSSLEYLNYNSYGKIRENYFFIESFHGANFTGDPKYLAIAIKKVKPESKIFISSKNQLVDIEVRNFGFEPIRTGSQDYLTLFNKCKTIIINGNTLDMLIKHPNQRVIQTWHGFPLKKMVNDIESKKERDRQARDFFPRMMKWDYLLTSSDINTELLRSAFRLEKNQKLIFFEEGLPKNQYLIKNKASSDEIEKLKLKYFFNKDIDKKYILYSPTWRRNNRKRVTQLNLKLLIEKLPLEYELIVKLHPNESHLCEMYRNMHHRIHCFYNELVDIQELFLLSNCFISDYSSAIFDYAHTDKKIIILHEDSNVYRKNIGFYFDLEKLTGLKGVKYNETSLVEAILKEEKGYLYNEIITSQLLSKDSLDTTVNLLSKFGIKNDMK</sequence>
<dbReference type="Pfam" id="PF00534">
    <property type="entry name" value="Glycos_transf_1"/>
    <property type="match status" value="1"/>
</dbReference>
<evidence type="ECO:0000256" key="4">
    <source>
        <dbReference type="ARBA" id="ARBA00022679"/>
    </source>
</evidence>
<evidence type="ECO:0000256" key="1">
    <source>
        <dbReference type="ARBA" id="ARBA00004202"/>
    </source>
</evidence>
<dbReference type="PANTHER" id="PTHR37316:SF3">
    <property type="entry name" value="TEICHOIC ACID GLYCEROL-PHOSPHATE TRANSFERASE"/>
    <property type="match status" value="1"/>
</dbReference>
<dbReference type="GO" id="GO:0016757">
    <property type="term" value="F:glycosyltransferase activity"/>
    <property type="evidence" value="ECO:0007669"/>
    <property type="project" value="InterPro"/>
</dbReference>
<dbReference type="EMBL" id="OUNC01000023">
    <property type="protein sequence ID" value="SPP28692.1"/>
    <property type="molecule type" value="Genomic_DNA"/>
</dbReference>
<dbReference type="InterPro" id="IPR001296">
    <property type="entry name" value="Glyco_trans_1"/>
</dbReference>
<dbReference type="InterPro" id="IPR043149">
    <property type="entry name" value="TagF_N"/>
</dbReference>
<comment type="subcellular location">
    <subcellularLocation>
        <location evidence="1">Cell membrane</location>
        <topology evidence="1">Peripheral membrane protein</topology>
    </subcellularLocation>
</comment>
<evidence type="ECO:0000313" key="9">
    <source>
        <dbReference type="Proteomes" id="UP000270190"/>
    </source>
</evidence>
<dbReference type="GO" id="GO:0005886">
    <property type="term" value="C:plasma membrane"/>
    <property type="evidence" value="ECO:0007669"/>
    <property type="project" value="UniProtKB-SubCell"/>
</dbReference>
<evidence type="ECO:0000313" key="8">
    <source>
        <dbReference type="EMBL" id="SPP28692.1"/>
    </source>
</evidence>
<reference evidence="9" key="1">
    <citation type="submission" date="2018-04" db="EMBL/GenBank/DDBJ databases">
        <authorList>
            <person name="Illikoud N."/>
        </authorList>
    </citation>
    <scope>NUCLEOTIDE SEQUENCE [LARGE SCALE GENOMIC DNA]</scope>
</reference>
<organism evidence="8 9">
    <name type="scientific">Brochothrix thermosphacta</name>
    <name type="common">Microbacterium thermosphactum</name>
    <dbReference type="NCBI Taxonomy" id="2756"/>
    <lineage>
        <taxon>Bacteria</taxon>
        <taxon>Bacillati</taxon>
        <taxon>Bacillota</taxon>
        <taxon>Bacilli</taxon>
        <taxon>Bacillales</taxon>
        <taxon>Listeriaceae</taxon>
        <taxon>Brochothrix</taxon>
    </lineage>
</organism>
<dbReference type="SUPFAM" id="SSF53756">
    <property type="entry name" value="UDP-Glycosyltransferase/glycogen phosphorylase"/>
    <property type="match status" value="2"/>
</dbReference>
<keyword evidence="5" id="KW-0777">Teichoic acid biosynthesis</keyword>